<protein>
    <submittedName>
        <fullName evidence="1">Uncharacterized protein</fullName>
    </submittedName>
</protein>
<dbReference type="Proteomes" id="UP000235145">
    <property type="component" value="Unassembled WGS sequence"/>
</dbReference>
<dbReference type="EMBL" id="NBSK02000009">
    <property type="protein sequence ID" value="KAJ0187668.1"/>
    <property type="molecule type" value="Genomic_DNA"/>
</dbReference>
<evidence type="ECO:0000313" key="2">
    <source>
        <dbReference type="Proteomes" id="UP000235145"/>
    </source>
</evidence>
<evidence type="ECO:0000313" key="1">
    <source>
        <dbReference type="EMBL" id="KAJ0187668.1"/>
    </source>
</evidence>
<comment type="caution">
    <text evidence="1">The sequence shown here is derived from an EMBL/GenBank/DDBJ whole genome shotgun (WGS) entry which is preliminary data.</text>
</comment>
<reference evidence="1 2" key="1">
    <citation type="journal article" date="2017" name="Nat. Commun.">
        <title>Genome assembly with in vitro proximity ligation data and whole-genome triplication in lettuce.</title>
        <authorList>
            <person name="Reyes-Chin-Wo S."/>
            <person name="Wang Z."/>
            <person name="Yang X."/>
            <person name="Kozik A."/>
            <person name="Arikit S."/>
            <person name="Song C."/>
            <person name="Xia L."/>
            <person name="Froenicke L."/>
            <person name="Lavelle D.O."/>
            <person name="Truco M.J."/>
            <person name="Xia R."/>
            <person name="Zhu S."/>
            <person name="Xu C."/>
            <person name="Xu H."/>
            <person name="Xu X."/>
            <person name="Cox K."/>
            <person name="Korf I."/>
            <person name="Meyers B.C."/>
            <person name="Michelmore R.W."/>
        </authorList>
    </citation>
    <scope>NUCLEOTIDE SEQUENCE [LARGE SCALE GENOMIC DNA]</scope>
    <source>
        <strain evidence="2">cv. Salinas</strain>
        <tissue evidence="1">Seedlings</tissue>
    </source>
</reference>
<accession>A0A9R1UIJ5</accession>
<proteinExistence type="predicted"/>
<sequence>MNMYEAGGDPQVYRTTCIDMFEGMGPKNLKVDLFICTCALHNNIEAMFRHGIFGASLQLLDAYFGWAVPNDGEYMGVVDNAKELLRAVDVVHRLTTNNITFQCEDPRHSVKGAFAIGHEKDEDRQRYCMGVQEVPPHKPRKK</sequence>
<organism evidence="1 2">
    <name type="scientific">Lactuca sativa</name>
    <name type="common">Garden lettuce</name>
    <dbReference type="NCBI Taxonomy" id="4236"/>
    <lineage>
        <taxon>Eukaryota</taxon>
        <taxon>Viridiplantae</taxon>
        <taxon>Streptophyta</taxon>
        <taxon>Embryophyta</taxon>
        <taxon>Tracheophyta</taxon>
        <taxon>Spermatophyta</taxon>
        <taxon>Magnoliopsida</taxon>
        <taxon>eudicotyledons</taxon>
        <taxon>Gunneridae</taxon>
        <taxon>Pentapetalae</taxon>
        <taxon>asterids</taxon>
        <taxon>campanulids</taxon>
        <taxon>Asterales</taxon>
        <taxon>Asteraceae</taxon>
        <taxon>Cichorioideae</taxon>
        <taxon>Cichorieae</taxon>
        <taxon>Lactucinae</taxon>
        <taxon>Lactuca</taxon>
    </lineage>
</organism>
<gene>
    <name evidence="1" type="ORF">LSAT_V11C900487300</name>
</gene>
<keyword evidence="2" id="KW-1185">Reference proteome</keyword>
<name>A0A9R1UIJ5_LACSA</name>
<dbReference type="AlphaFoldDB" id="A0A9R1UIJ5"/>